<dbReference type="EMBL" id="DS022300">
    <property type="protein sequence ID" value="OAJ37427.1"/>
    <property type="molecule type" value="Genomic_DNA"/>
</dbReference>
<evidence type="ECO:0000259" key="2">
    <source>
        <dbReference type="SMART" id="SM00256"/>
    </source>
</evidence>
<dbReference type="InterPro" id="IPR036047">
    <property type="entry name" value="F-box-like_dom_sf"/>
</dbReference>
<evidence type="ECO:0000256" key="1">
    <source>
        <dbReference type="SAM" id="MobiDB-lite"/>
    </source>
</evidence>
<organism evidence="3 4">
    <name type="scientific">Batrachochytrium dendrobatidis (strain JEL423)</name>
    <dbReference type="NCBI Taxonomy" id="403673"/>
    <lineage>
        <taxon>Eukaryota</taxon>
        <taxon>Fungi</taxon>
        <taxon>Fungi incertae sedis</taxon>
        <taxon>Chytridiomycota</taxon>
        <taxon>Chytridiomycota incertae sedis</taxon>
        <taxon>Chytridiomycetes</taxon>
        <taxon>Rhizophydiales</taxon>
        <taxon>Rhizophydiales incertae sedis</taxon>
        <taxon>Batrachochytrium</taxon>
    </lineage>
</organism>
<reference evidence="3 4" key="2">
    <citation type="submission" date="2016-05" db="EMBL/GenBank/DDBJ databases">
        <title>Lineage-specific infection strategies underlie the spectrum of fungal disease in amphibians.</title>
        <authorList>
            <person name="Cuomo C.A."/>
            <person name="Farrer R.A."/>
            <person name="James T."/>
            <person name="Longcore J."/>
            <person name="Birren B."/>
        </authorList>
    </citation>
    <scope>NUCLEOTIDE SEQUENCE [LARGE SCALE GENOMIC DNA]</scope>
    <source>
        <strain evidence="3 4">JEL423</strain>
    </source>
</reference>
<dbReference type="AlphaFoldDB" id="A0A177WBD9"/>
<dbReference type="InterPro" id="IPR032675">
    <property type="entry name" value="LRR_dom_sf"/>
</dbReference>
<feature type="compositionally biased region" description="Low complexity" evidence="1">
    <location>
        <begin position="757"/>
        <end position="769"/>
    </location>
</feature>
<name>A0A177WBD9_BATDL</name>
<proteinExistence type="predicted"/>
<gene>
    <name evidence="3" type="ORF">BDEG_21445</name>
</gene>
<dbReference type="VEuPathDB" id="FungiDB:BDEG_21445"/>
<dbReference type="GO" id="GO:0019005">
    <property type="term" value="C:SCF ubiquitin ligase complex"/>
    <property type="evidence" value="ECO:0007669"/>
    <property type="project" value="TreeGrafter"/>
</dbReference>
<dbReference type="OrthoDB" id="2124053at2759"/>
<dbReference type="Proteomes" id="UP000077115">
    <property type="component" value="Unassembled WGS sequence"/>
</dbReference>
<protein>
    <recommendedName>
        <fullName evidence="2">F-box domain-containing protein</fullName>
    </recommendedName>
</protein>
<dbReference type="SMART" id="SM00256">
    <property type="entry name" value="FBOX"/>
    <property type="match status" value="1"/>
</dbReference>
<dbReference type="Gene3D" id="3.80.10.10">
    <property type="entry name" value="Ribonuclease Inhibitor"/>
    <property type="match status" value="2"/>
</dbReference>
<dbReference type="Gene3D" id="1.20.1280.50">
    <property type="match status" value="1"/>
</dbReference>
<evidence type="ECO:0000313" key="3">
    <source>
        <dbReference type="EMBL" id="OAJ37427.1"/>
    </source>
</evidence>
<reference evidence="3 4" key="1">
    <citation type="submission" date="2006-10" db="EMBL/GenBank/DDBJ databases">
        <title>The Genome Sequence of Batrachochytrium dendrobatidis JEL423.</title>
        <authorList>
            <consortium name="The Broad Institute Genome Sequencing Platform"/>
            <person name="Birren B."/>
            <person name="Lander E."/>
            <person name="Galagan J."/>
            <person name="Cuomo C."/>
            <person name="Devon K."/>
            <person name="Jaffe D."/>
            <person name="Butler J."/>
            <person name="Alvarez P."/>
            <person name="Gnerre S."/>
            <person name="Grabherr M."/>
            <person name="Kleber M."/>
            <person name="Mauceli E."/>
            <person name="Brockman W."/>
            <person name="Young S."/>
            <person name="LaButti K."/>
            <person name="Sykes S."/>
            <person name="DeCaprio D."/>
            <person name="Crawford M."/>
            <person name="Koehrsen M."/>
            <person name="Engels R."/>
            <person name="Montgomery P."/>
            <person name="Pearson M."/>
            <person name="Howarth C."/>
            <person name="Larson L."/>
            <person name="White J."/>
            <person name="O'Leary S."/>
            <person name="Kodira C."/>
            <person name="Zeng Q."/>
            <person name="Yandava C."/>
            <person name="Alvarado L."/>
            <person name="Longcore J."/>
            <person name="James T."/>
        </authorList>
    </citation>
    <scope>NUCLEOTIDE SEQUENCE [LARGE SCALE GENOMIC DNA]</scope>
    <source>
        <strain evidence="3 4">JEL423</strain>
    </source>
</reference>
<evidence type="ECO:0000313" key="4">
    <source>
        <dbReference type="Proteomes" id="UP000077115"/>
    </source>
</evidence>
<dbReference type="InterPro" id="IPR001810">
    <property type="entry name" value="F-box_dom"/>
</dbReference>
<dbReference type="GO" id="GO:0031146">
    <property type="term" value="P:SCF-dependent proteasomal ubiquitin-dependent protein catabolic process"/>
    <property type="evidence" value="ECO:0007669"/>
    <property type="project" value="TreeGrafter"/>
</dbReference>
<dbReference type="Pfam" id="PF00646">
    <property type="entry name" value="F-box"/>
    <property type="match status" value="1"/>
</dbReference>
<accession>A0A177WBD9</accession>
<sequence length="908" mass="101403">MDCLCQELLCHIFAFIPTHSRLALALVCKSWAAAVADCRSLTLLATPKMASVGLDKILSRFHCLQSLFLKLIDNTDEMMHALVSLGSSFSGHDSIRYIHSDTSSVIYGLSRSPQLERLVMQEGFSMPIPHMLSMKDNGLEMVFVQLACTLKYLEIDCPLLWAIYRFSELNRCFRHANVNQIELPSDDDDSSDDDNATVITHNSDDSFLLSNQNVSALSDEDPSKSILRTSCPQEPAITKLTIKSLHTSSFRDFFRGWIGCQKLNALVYLHLSTDEVSISSKHMAILSNSAPNLQSLVLTNCNIRSDNITNFVCALPPTITLLHLLSCNIQIGPVLSVTTNIAQALVLCITQVLENLENLEINHCRLAYDEAAFINATILASNNHMAAVNALKNIKPKLKHLTLLGFGRQMPDVRFILQFPLVTLKLDDISPSLIESALPFAGMNMESRQETGSTSQAESTNELASLTWLELCQHLPNLVDLDLRCTRISANLQRARDSDLAYESRTPSVKAIASLTQLKYLSIYAPSSIPAVCYILDSQPGLQELKLNYIPCDGYLYPQEKLLNLAQLNSLSLHSHGNDSAYIIQILALLITPKSPKLSSIHLSSTKPMLKSHHTNDVYDINADNWISITNSPKKSLQTDTSAFEMSCSTLRSMLSQCRCLKSLKLVGFKIDPDALVWMSTPIDLNCSINPYSYYLETLEFTLPEPSIPIVFTLLEGLPNLTEFNMCVESIDQSLRSYTVGCEHATSDTLLSNSEPTTSASTTRQSATETTYRYHQNNSFTDRMYSTDNVLPSVVVTSTIGTQTSLSSDDDNRTEIDSNASISTESVSSFEDNEDYDEWRELFCNTFTKNLKATAWWLSKCKVWTHNRKQQQSRMTIIRRILTARRQQFIDNQSQEASVNGAENNSDL</sequence>
<feature type="region of interest" description="Disordered" evidence="1">
    <location>
        <begin position="750"/>
        <end position="769"/>
    </location>
</feature>
<dbReference type="SUPFAM" id="SSF81383">
    <property type="entry name" value="F-box domain"/>
    <property type="match status" value="1"/>
</dbReference>
<feature type="domain" description="F-box" evidence="2">
    <location>
        <begin position="4"/>
        <end position="44"/>
    </location>
</feature>
<dbReference type="PANTHER" id="PTHR13318">
    <property type="entry name" value="PARTNER OF PAIRED, ISOFORM B-RELATED"/>
    <property type="match status" value="1"/>
</dbReference>
<dbReference type="SUPFAM" id="SSF52047">
    <property type="entry name" value="RNI-like"/>
    <property type="match status" value="1"/>
</dbReference>